<keyword evidence="1" id="KW-1133">Transmembrane helix</keyword>
<dbReference type="AlphaFoldDB" id="E4N930"/>
<dbReference type="STRING" id="452652.KSE_18870"/>
<dbReference type="RefSeq" id="WP_014135029.1">
    <property type="nucleotide sequence ID" value="NC_016109.1"/>
</dbReference>
<dbReference type="eggNOG" id="ENOG5032GZ5">
    <property type="taxonomic scope" value="Bacteria"/>
</dbReference>
<keyword evidence="3" id="KW-1185">Reference proteome</keyword>
<keyword evidence="1" id="KW-0812">Transmembrane</keyword>
<feature type="transmembrane region" description="Helical" evidence="1">
    <location>
        <begin position="340"/>
        <end position="364"/>
    </location>
</feature>
<dbReference type="HOGENOM" id="CLU_554096_0_0_11"/>
<feature type="transmembrane region" description="Helical" evidence="1">
    <location>
        <begin position="181"/>
        <end position="200"/>
    </location>
</feature>
<feature type="transmembrane region" description="Helical" evidence="1">
    <location>
        <begin position="206"/>
        <end position="229"/>
    </location>
</feature>
<feature type="transmembrane region" description="Helical" evidence="1">
    <location>
        <begin position="301"/>
        <end position="320"/>
    </location>
</feature>
<evidence type="ECO:0000256" key="1">
    <source>
        <dbReference type="SAM" id="Phobius"/>
    </source>
</evidence>
<keyword evidence="1" id="KW-0472">Membrane</keyword>
<dbReference type="PATRIC" id="fig|452652.3.peg.1891"/>
<sequence>MAAFDHWFYLELEATGTAGGRAALAAKLEGHGWVVTVLEENEPRQARWLVEAGVGGWRVGAALHARLVLNELARQSPAEVDLRLQEPLVRQEPPRGRYLTRRPVPGPPRLRPLMARTRLFDTGRELFLPPGPDIRDRAEAEAVRPLPGAAPPPADGEPHPVGAELNRGGHTGAFPMSTRTATIAVSSVLIALLLTGLGLGSLASGAVAWAAGLSAVALGGVLCGAVVVHSPHWAAGPPHRTSTACAVGAAVALALAAVTALIGSSAPKAWPAALMTACVVFLGNGLRLLLRGLTWQATAAWLIPALLPLVLVVLPGFGFSMHALYLDGFGLNREDTQIPAIWQVAADARALLVMGGPLIAVSLLGYARHMHAFQTFGGLSVAAALLFVGFAGALTLYQAQIITPAAHAADSAKQRARNGLQPSPYFGIAPRRVCLRPVSDGGWDGAALVPEHPYLVFPAAGDWAALWDVRTGETVQVKREQYRITDSTAPSC</sequence>
<evidence type="ECO:0000313" key="2">
    <source>
        <dbReference type="EMBL" id="BAJ27711.1"/>
    </source>
</evidence>
<dbReference type="KEGG" id="ksk:KSE_18870"/>
<gene>
    <name evidence="2" type="ordered locus">KSE_18870</name>
</gene>
<feature type="transmembrane region" description="Helical" evidence="1">
    <location>
        <begin position="241"/>
        <end position="263"/>
    </location>
</feature>
<reference evidence="2 3" key="1">
    <citation type="journal article" date="2010" name="DNA Res.">
        <title>Genome sequence of Kitasatospora setae NBRC 14216T: an evolutionary snapshot of the family Streptomycetaceae.</title>
        <authorList>
            <person name="Ichikawa N."/>
            <person name="Oguchi A."/>
            <person name="Ikeda H."/>
            <person name="Ishikawa J."/>
            <person name="Kitani S."/>
            <person name="Watanabe Y."/>
            <person name="Nakamura S."/>
            <person name="Katano Y."/>
            <person name="Kishi E."/>
            <person name="Sasagawa M."/>
            <person name="Ankai A."/>
            <person name="Fukui S."/>
            <person name="Hashimoto Y."/>
            <person name="Kamata S."/>
            <person name="Otoguro M."/>
            <person name="Tanikawa S."/>
            <person name="Nihira T."/>
            <person name="Horinouchi S."/>
            <person name="Ohnishi Y."/>
            <person name="Hayakawa M."/>
            <person name="Kuzuyama T."/>
            <person name="Arisawa A."/>
            <person name="Nomoto F."/>
            <person name="Miura H."/>
            <person name="Takahashi Y."/>
            <person name="Fujita N."/>
        </authorList>
    </citation>
    <scope>NUCLEOTIDE SEQUENCE [LARGE SCALE GENOMIC DNA]</scope>
    <source>
        <strain evidence="3">ATCC 33774 / DSM 43861 / JCM 3304 / KCC A-0304 / NBRC 14216 / KM-6054</strain>
    </source>
</reference>
<evidence type="ECO:0000313" key="3">
    <source>
        <dbReference type="Proteomes" id="UP000007076"/>
    </source>
</evidence>
<feature type="transmembrane region" description="Helical" evidence="1">
    <location>
        <begin position="376"/>
        <end position="397"/>
    </location>
</feature>
<proteinExistence type="predicted"/>
<feature type="transmembrane region" description="Helical" evidence="1">
    <location>
        <begin position="269"/>
        <end position="289"/>
    </location>
</feature>
<accession>E4N930</accession>
<organism evidence="2 3">
    <name type="scientific">Kitasatospora setae (strain ATCC 33774 / DSM 43861 / JCM 3304 / KCC A-0304 / NBRC 14216 / KM-6054)</name>
    <name type="common">Streptomyces setae</name>
    <dbReference type="NCBI Taxonomy" id="452652"/>
    <lineage>
        <taxon>Bacteria</taxon>
        <taxon>Bacillati</taxon>
        <taxon>Actinomycetota</taxon>
        <taxon>Actinomycetes</taxon>
        <taxon>Kitasatosporales</taxon>
        <taxon>Streptomycetaceae</taxon>
        <taxon>Kitasatospora</taxon>
    </lineage>
</organism>
<protein>
    <submittedName>
        <fullName evidence="2">Uncharacterized protein</fullName>
    </submittedName>
</protein>
<dbReference type="Proteomes" id="UP000007076">
    <property type="component" value="Chromosome"/>
</dbReference>
<name>E4N930_KITSK</name>
<dbReference type="EMBL" id="AP010968">
    <property type="protein sequence ID" value="BAJ27711.1"/>
    <property type="molecule type" value="Genomic_DNA"/>
</dbReference>